<dbReference type="GO" id="GO:0016020">
    <property type="term" value="C:membrane"/>
    <property type="evidence" value="ECO:0007669"/>
    <property type="project" value="InterPro"/>
</dbReference>
<keyword evidence="1" id="KW-0812">Transmembrane</keyword>
<feature type="transmembrane region" description="Helical" evidence="1">
    <location>
        <begin position="38"/>
        <end position="57"/>
    </location>
</feature>
<comment type="caution">
    <text evidence="2">The sequence shown here is derived from an EMBL/GenBank/DDBJ whole genome shotgun (WGS) entry which is preliminary data.</text>
</comment>
<dbReference type="NCBIfam" id="TIGR00327">
    <property type="entry name" value="secE_euk_arch"/>
    <property type="match status" value="1"/>
</dbReference>
<gene>
    <name evidence="2" type="ORF">EF806_00495</name>
</gene>
<reference evidence="2 3" key="1">
    <citation type="journal article" date="2019" name="Nat. Microbiol.">
        <title>Wide diversity of methane and short-chain alkane metabolisms in uncultured archaea.</title>
        <authorList>
            <person name="Borrel G."/>
            <person name="Adam P.S."/>
            <person name="McKay L.J."/>
            <person name="Chen L.X."/>
            <person name="Sierra-Garcia I.N."/>
            <person name="Sieber C.M."/>
            <person name="Letourneur Q."/>
            <person name="Ghozlane A."/>
            <person name="Andersen G.L."/>
            <person name="Li W.J."/>
            <person name="Hallam S.J."/>
            <person name="Muyzer G."/>
            <person name="de Oliveira V.M."/>
            <person name="Inskeep W.P."/>
            <person name="Banfield J.F."/>
            <person name="Gribaldo S."/>
        </authorList>
    </citation>
    <scope>NUCLEOTIDE SEQUENCE [LARGE SCALE GENOMIC DNA]</scope>
    <source>
        <strain evidence="2">NM1a</strain>
    </source>
</reference>
<dbReference type="SUPFAM" id="SSF103456">
    <property type="entry name" value="Preprotein translocase SecE subunit"/>
    <property type="match status" value="1"/>
</dbReference>
<evidence type="ECO:0000313" key="3">
    <source>
        <dbReference type="Proteomes" id="UP000317158"/>
    </source>
</evidence>
<protein>
    <submittedName>
        <fullName evidence="2">Protein translocase SEC61 complex subunit gamma</fullName>
    </submittedName>
</protein>
<keyword evidence="1" id="KW-0472">Membrane</keyword>
<proteinExistence type="predicted"/>
<evidence type="ECO:0000313" key="2">
    <source>
        <dbReference type="EMBL" id="RZN65406.1"/>
    </source>
</evidence>
<name>A0A520KU12_METT2</name>
<organism evidence="2 3">
    <name type="scientific">Methanoliparum thermophilum</name>
    <dbReference type="NCBI Taxonomy" id="2491083"/>
    <lineage>
        <taxon>Archaea</taxon>
        <taxon>Methanobacteriati</taxon>
        <taxon>Methanobacteriota</taxon>
        <taxon>Candidatus Methanoliparia</taxon>
        <taxon>Candidatus Methanoliparales</taxon>
        <taxon>Candidatus Methanoliparaceae</taxon>
        <taxon>Candidatus Methanoliparum</taxon>
    </lineage>
</organism>
<sequence>MTARFNIKERLNGYVLILKITERPNWDEFKTTCKVTGLSLFIIGLAGFGIYLAFLFLF</sequence>
<dbReference type="Gene3D" id="1.20.5.820">
    <property type="entry name" value="Preprotein translocase SecE subunit"/>
    <property type="match status" value="1"/>
</dbReference>
<dbReference type="InterPro" id="IPR023391">
    <property type="entry name" value="Prot_translocase_SecE_dom_sf"/>
</dbReference>
<accession>A0A520KU12</accession>
<dbReference type="Proteomes" id="UP000317158">
    <property type="component" value="Unassembled WGS sequence"/>
</dbReference>
<dbReference type="InterPro" id="IPR008158">
    <property type="entry name" value="Translocase_Sec61-g"/>
</dbReference>
<dbReference type="AlphaFoldDB" id="A0A520KU12"/>
<dbReference type="GO" id="GO:0008320">
    <property type="term" value="F:protein transmembrane transporter activity"/>
    <property type="evidence" value="ECO:0007669"/>
    <property type="project" value="InterPro"/>
</dbReference>
<keyword evidence="1" id="KW-1133">Transmembrane helix</keyword>
<dbReference type="EMBL" id="RXIF01000002">
    <property type="protein sequence ID" value="RZN65406.1"/>
    <property type="molecule type" value="Genomic_DNA"/>
</dbReference>
<evidence type="ECO:0000256" key="1">
    <source>
        <dbReference type="SAM" id="Phobius"/>
    </source>
</evidence>